<keyword evidence="3" id="KW-1185">Reference proteome</keyword>
<name>A0A5N0V973_9PSEU</name>
<organism evidence="2 3">
    <name type="scientific">Amycolatopsis acidicola</name>
    <dbReference type="NCBI Taxonomy" id="2596893"/>
    <lineage>
        <taxon>Bacteria</taxon>
        <taxon>Bacillati</taxon>
        <taxon>Actinomycetota</taxon>
        <taxon>Actinomycetes</taxon>
        <taxon>Pseudonocardiales</taxon>
        <taxon>Pseudonocardiaceae</taxon>
        <taxon>Amycolatopsis</taxon>
    </lineage>
</organism>
<accession>A0A5N0V973</accession>
<sequence length="185" mass="18570">MDALPGGTAGACVLRLSELAVPAGALAAAGAGVTTTLDSSCGAGVALSVVTAEVDALLVVGAAAVDEAFGGASGARTAGNGNSADDGMGAPNKAATSATTYTPTTAQTPMANRRNSFRRRPEGSSKTGLTDPGSTVSASSRSVWLIILPIRGDSLSDEQWIRNSAFQVGNSATEFRIRRFPPTAR</sequence>
<gene>
    <name evidence="2" type="ORF">FPZ12_012585</name>
</gene>
<dbReference type="EMBL" id="VMNW02000014">
    <property type="protein sequence ID" value="KAA9162068.1"/>
    <property type="molecule type" value="Genomic_DNA"/>
</dbReference>
<comment type="caution">
    <text evidence="2">The sequence shown here is derived from an EMBL/GenBank/DDBJ whole genome shotgun (WGS) entry which is preliminary data.</text>
</comment>
<proteinExistence type="predicted"/>
<dbReference type="RefSeq" id="WP_144747257.1">
    <property type="nucleotide sequence ID" value="NZ_VMNW02000014.1"/>
</dbReference>
<feature type="compositionally biased region" description="Polar residues" evidence="1">
    <location>
        <begin position="124"/>
        <end position="136"/>
    </location>
</feature>
<dbReference type="AlphaFoldDB" id="A0A5N0V973"/>
<feature type="compositionally biased region" description="Low complexity" evidence="1">
    <location>
        <begin position="94"/>
        <end position="111"/>
    </location>
</feature>
<reference evidence="2" key="1">
    <citation type="submission" date="2019-09" db="EMBL/GenBank/DDBJ databases">
        <authorList>
            <person name="Teo W.F.A."/>
            <person name="Duangmal K."/>
        </authorList>
    </citation>
    <scope>NUCLEOTIDE SEQUENCE [LARGE SCALE GENOMIC DNA]</scope>
    <source>
        <strain evidence="2">K81G1</strain>
    </source>
</reference>
<evidence type="ECO:0000313" key="3">
    <source>
        <dbReference type="Proteomes" id="UP000319769"/>
    </source>
</evidence>
<dbReference type="Proteomes" id="UP000319769">
    <property type="component" value="Unassembled WGS sequence"/>
</dbReference>
<evidence type="ECO:0000256" key="1">
    <source>
        <dbReference type="SAM" id="MobiDB-lite"/>
    </source>
</evidence>
<evidence type="ECO:0000313" key="2">
    <source>
        <dbReference type="EMBL" id="KAA9162068.1"/>
    </source>
</evidence>
<feature type="region of interest" description="Disordered" evidence="1">
    <location>
        <begin position="80"/>
        <end position="136"/>
    </location>
</feature>
<protein>
    <submittedName>
        <fullName evidence="2">Uncharacterized protein</fullName>
    </submittedName>
</protein>